<dbReference type="SUPFAM" id="SSF53335">
    <property type="entry name" value="S-adenosyl-L-methionine-dependent methyltransferases"/>
    <property type="match status" value="1"/>
</dbReference>
<dbReference type="EMBL" id="JAVRRJ010000001">
    <property type="protein sequence ID" value="KAK5090303.1"/>
    <property type="molecule type" value="Genomic_DNA"/>
</dbReference>
<organism evidence="1 2">
    <name type="scientific">Lithohypha guttulata</name>
    <dbReference type="NCBI Taxonomy" id="1690604"/>
    <lineage>
        <taxon>Eukaryota</taxon>
        <taxon>Fungi</taxon>
        <taxon>Dikarya</taxon>
        <taxon>Ascomycota</taxon>
        <taxon>Pezizomycotina</taxon>
        <taxon>Eurotiomycetes</taxon>
        <taxon>Chaetothyriomycetidae</taxon>
        <taxon>Chaetothyriales</taxon>
        <taxon>Trichomeriaceae</taxon>
        <taxon>Lithohypha</taxon>
    </lineage>
</organism>
<gene>
    <name evidence="1" type="ORF">LTR05_000475</name>
</gene>
<dbReference type="Pfam" id="PF13489">
    <property type="entry name" value="Methyltransf_23"/>
    <property type="match status" value="1"/>
</dbReference>
<comment type="caution">
    <text evidence="1">The sequence shown here is derived from an EMBL/GenBank/DDBJ whole genome shotgun (WGS) entry which is preliminary data.</text>
</comment>
<protein>
    <recommendedName>
        <fullName evidence="3">S-adenosyl-L-methionine-dependent methyltransferase</fullName>
    </recommendedName>
</protein>
<dbReference type="AlphaFoldDB" id="A0AAN7YJF1"/>
<dbReference type="PANTHER" id="PTHR45036">
    <property type="entry name" value="METHYLTRANSFERASE LIKE 7B"/>
    <property type="match status" value="1"/>
</dbReference>
<dbReference type="Gene3D" id="3.40.50.150">
    <property type="entry name" value="Vaccinia Virus protein VP39"/>
    <property type="match status" value="1"/>
</dbReference>
<evidence type="ECO:0008006" key="3">
    <source>
        <dbReference type="Google" id="ProtNLM"/>
    </source>
</evidence>
<keyword evidence="2" id="KW-1185">Reference proteome</keyword>
<sequence>MALLEMLPSFVLGLIDPGFILYYAVEAYIQTLLIGLREDGTIPSDLRGRAFGKFWTKISGAPPDPAVALVGSATLVPSTFAQAQGTVLEIGPGSGNQTLYYNPAAAQIKTIYGAEPANELHKLLRKNADSTKVGPKYRIIGADATKASITRELLKDKVLEPGALANNMFDTIICVRVLCSVPNLEGTISDLHAMLKPGGKLLVVEHTANAWRTTKGSVIARLVQTVYMLLGWSYFVGDCSLTRNIEQMLRKNTSERWETVSIERHFGKAVLTYISGSLVKKS</sequence>
<accession>A0AAN7YJF1</accession>
<evidence type="ECO:0000313" key="1">
    <source>
        <dbReference type="EMBL" id="KAK5090303.1"/>
    </source>
</evidence>
<dbReference type="Proteomes" id="UP001309876">
    <property type="component" value="Unassembled WGS sequence"/>
</dbReference>
<dbReference type="CDD" id="cd02440">
    <property type="entry name" value="AdoMet_MTases"/>
    <property type="match status" value="1"/>
</dbReference>
<dbReference type="InterPro" id="IPR029063">
    <property type="entry name" value="SAM-dependent_MTases_sf"/>
</dbReference>
<dbReference type="PANTHER" id="PTHR45036:SF1">
    <property type="entry name" value="METHYLTRANSFERASE LIKE 7A"/>
    <property type="match status" value="1"/>
</dbReference>
<dbReference type="InterPro" id="IPR052356">
    <property type="entry name" value="Thiol_S-MT"/>
</dbReference>
<proteinExistence type="predicted"/>
<evidence type="ECO:0000313" key="2">
    <source>
        <dbReference type="Proteomes" id="UP001309876"/>
    </source>
</evidence>
<name>A0AAN7YJF1_9EURO</name>
<reference evidence="1 2" key="1">
    <citation type="submission" date="2023-08" db="EMBL/GenBank/DDBJ databases">
        <title>Black Yeasts Isolated from many extreme environments.</title>
        <authorList>
            <person name="Coleine C."/>
            <person name="Stajich J.E."/>
            <person name="Selbmann L."/>
        </authorList>
    </citation>
    <scope>NUCLEOTIDE SEQUENCE [LARGE SCALE GENOMIC DNA]</scope>
    <source>
        <strain evidence="1 2">CCFEE 5910</strain>
    </source>
</reference>